<dbReference type="AlphaFoldDB" id="A0A843XR52"/>
<dbReference type="PROSITE" id="PS51375">
    <property type="entry name" value="PPR"/>
    <property type="match status" value="1"/>
</dbReference>
<comment type="caution">
    <text evidence="4">The sequence shown here is derived from an EMBL/GenBank/DDBJ whole genome shotgun (WGS) entry which is preliminary data.</text>
</comment>
<dbReference type="GO" id="GO:0009451">
    <property type="term" value="P:RNA modification"/>
    <property type="evidence" value="ECO:0007669"/>
    <property type="project" value="InterPro"/>
</dbReference>
<evidence type="ECO:0000256" key="1">
    <source>
        <dbReference type="ARBA" id="ARBA00022737"/>
    </source>
</evidence>
<reference evidence="4" key="1">
    <citation type="submission" date="2017-07" db="EMBL/GenBank/DDBJ databases">
        <title>Taro Niue Genome Assembly and Annotation.</title>
        <authorList>
            <person name="Atibalentja N."/>
            <person name="Keating K."/>
            <person name="Fields C.J."/>
        </authorList>
    </citation>
    <scope>NUCLEOTIDE SEQUENCE</scope>
    <source>
        <strain evidence="4">Niue_2</strain>
        <tissue evidence="4">Leaf</tissue>
    </source>
</reference>
<dbReference type="EMBL" id="NMUH01011571">
    <property type="protein sequence ID" value="MQM21776.1"/>
    <property type="molecule type" value="Genomic_DNA"/>
</dbReference>
<dbReference type="Pfam" id="PF01535">
    <property type="entry name" value="PPR"/>
    <property type="match status" value="1"/>
</dbReference>
<feature type="region of interest" description="Disordered" evidence="3">
    <location>
        <begin position="1"/>
        <end position="24"/>
    </location>
</feature>
<organism evidence="4 5">
    <name type="scientific">Colocasia esculenta</name>
    <name type="common">Wild taro</name>
    <name type="synonym">Arum esculentum</name>
    <dbReference type="NCBI Taxonomy" id="4460"/>
    <lineage>
        <taxon>Eukaryota</taxon>
        <taxon>Viridiplantae</taxon>
        <taxon>Streptophyta</taxon>
        <taxon>Embryophyta</taxon>
        <taxon>Tracheophyta</taxon>
        <taxon>Spermatophyta</taxon>
        <taxon>Magnoliopsida</taxon>
        <taxon>Liliopsida</taxon>
        <taxon>Araceae</taxon>
        <taxon>Aroideae</taxon>
        <taxon>Colocasieae</taxon>
        <taxon>Colocasia</taxon>
    </lineage>
</organism>
<evidence type="ECO:0000313" key="5">
    <source>
        <dbReference type="Proteomes" id="UP000652761"/>
    </source>
</evidence>
<dbReference type="NCBIfam" id="TIGR00756">
    <property type="entry name" value="PPR"/>
    <property type="match status" value="1"/>
</dbReference>
<name>A0A843XR52_COLES</name>
<sequence length="200" mass="21787">MSSDLRDPRPPWPNPEPQQPSPTASRVAFAAVDDPARIHTRLIKTAAGDRAFNYLIGLYSRRPSTISDAALRLLRRLPFPPNVVSWSALISAHSHDPAAAFRLFVSMLRSPTPPNQRTLAALLAYSKARRPVDALKAFDKIDEKDTVCYAAAVVGLAQNRRPAKALSLFTEMRAAAFESTMYSVSGALRAAAEAAAMEQS</sequence>
<dbReference type="OrthoDB" id="1912849at2759"/>
<dbReference type="InterPro" id="IPR046960">
    <property type="entry name" value="PPR_At4g14850-like_plant"/>
</dbReference>
<dbReference type="PANTHER" id="PTHR47926">
    <property type="entry name" value="PENTATRICOPEPTIDE REPEAT-CONTAINING PROTEIN"/>
    <property type="match status" value="1"/>
</dbReference>
<protein>
    <recommendedName>
        <fullName evidence="6">Pentatricopeptide repeat-containing protein</fullName>
    </recommendedName>
</protein>
<evidence type="ECO:0000256" key="2">
    <source>
        <dbReference type="PROSITE-ProRule" id="PRU00708"/>
    </source>
</evidence>
<dbReference type="GO" id="GO:0003723">
    <property type="term" value="F:RNA binding"/>
    <property type="evidence" value="ECO:0007669"/>
    <property type="project" value="InterPro"/>
</dbReference>
<feature type="compositionally biased region" description="Pro residues" evidence="3">
    <location>
        <begin position="10"/>
        <end position="20"/>
    </location>
</feature>
<evidence type="ECO:0000256" key="3">
    <source>
        <dbReference type="SAM" id="MobiDB-lite"/>
    </source>
</evidence>
<proteinExistence type="predicted"/>
<dbReference type="Gene3D" id="1.25.40.10">
    <property type="entry name" value="Tetratricopeptide repeat domain"/>
    <property type="match status" value="2"/>
</dbReference>
<dbReference type="InterPro" id="IPR011990">
    <property type="entry name" value="TPR-like_helical_dom_sf"/>
</dbReference>
<gene>
    <name evidence="4" type="ORF">Taro_054823</name>
</gene>
<feature type="repeat" description="PPR" evidence="2">
    <location>
        <begin position="145"/>
        <end position="179"/>
    </location>
</feature>
<keyword evidence="1" id="KW-0677">Repeat</keyword>
<keyword evidence="5" id="KW-1185">Reference proteome</keyword>
<dbReference type="InterPro" id="IPR002885">
    <property type="entry name" value="PPR_rpt"/>
</dbReference>
<accession>A0A843XR52</accession>
<evidence type="ECO:0008006" key="6">
    <source>
        <dbReference type="Google" id="ProtNLM"/>
    </source>
</evidence>
<dbReference type="Proteomes" id="UP000652761">
    <property type="component" value="Unassembled WGS sequence"/>
</dbReference>
<evidence type="ECO:0000313" key="4">
    <source>
        <dbReference type="EMBL" id="MQM21776.1"/>
    </source>
</evidence>